<protein>
    <submittedName>
        <fullName evidence="4">Uncharacterized protein</fullName>
    </submittedName>
</protein>
<keyword evidence="3" id="KW-0732">Signal</keyword>
<reference evidence="4 5" key="1">
    <citation type="journal article" date="2020" name="G3 (Bethesda)">
        <title>Improved Reference Genome for Cyclotella cryptica CCMP332, a Model for Cell Wall Morphogenesis, Salinity Adaptation, and Lipid Production in Diatoms (Bacillariophyta).</title>
        <authorList>
            <person name="Roberts W.R."/>
            <person name="Downey K.M."/>
            <person name="Ruck E.C."/>
            <person name="Traller J.C."/>
            <person name="Alverson A.J."/>
        </authorList>
    </citation>
    <scope>NUCLEOTIDE SEQUENCE [LARGE SCALE GENOMIC DNA]</scope>
    <source>
        <strain evidence="4 5">CCMP332</strain>
    </source>
</reference>
<dbReference type="Proteomes" id="UP001516023">
    <property type="component" value="Unassembled WGS sequence"/>
</dbReference>
<feature type="coiled-coil region" evidence="1">
    <location>
        <begin position="71"/>
        <end position="99"/>
    </location>
</feature>
<feature type="region of interest" description="Disordered" evidence="2">
    <location>
        <begin position="121"/>
        <end position="169"/>
    </location>
</feature>
<keyword evidence="5" id="KW-1185">Reference proteome</keyword>
<evidence type="ECO:0000256" key="2">
    <source>
        <dbReference type="SAM" id="MobiDB-lite"/>
    </source>
</evidence>
<keyword evidence="1" id="KW-0175">Coiled coil</keyword>
<accession>A0ABD3P0M2</accession>
<evidence type="ECO:0000313" key="4">
    <source>
        <dbReference type="EMBL" id="KAL3780060.1"/>
    </source>
</evidence>
<feature type="coiled-coil region" evidence="1">
    <location>
        <begin position="184"/>
        <end position="265"/>
    </location>
</feature>
<gene>
    <name evidence="4" type="ORF">HJC23_007309</name>
</gene>
<sequence length="675" mass="77035">MSPTRPPTTHLLCCFIVANSVAAFRSPAALPIACRTSRTNNDATTRHRISPTPSRNGASAALDLANDGKLLEELDEDLAREVEEALLLANEALASTEDDDEAEIAEIAAALTTVPVLRKQDAQESRVAPPQEDPPLFTSLFGDSQPREDDAEDESRKPLPPPDPPSLNALSFGETLQRAVSDEIDRLKNLLFGIKQELEETQSNVVSAESTADALKREIEQSRMQREAIIQDIERQFAEEKESLMDQLRAASEELQLVMEQSTKNITTVRSEASAAERGLLDRMDQFAASIKLVTEETVKANMEKEQLINSKQLKIERVKQETSEKLRKYKADLMEEGEGIKLYNAKLKKKADEAERRVRDIYENVNRVREDRISLQRQIEDVERESLEQIATLEQQILEDDAEYTSYLEGERARIDKLIADAKEKYSSILAKERAKRESVESDFQAELARKEEEGKAAIAAIESKAKSKLDELEEKHSQERMAICQEKVEAVSAVRKEMLAQLAIENQKLNSIHEEMRPKIESVRSEIVEVKAAFEQELEERRQIAEAERKMFLNRMEDIRSDMVDKINTQRKITEAEKAEYMREQNIIIDESEEQCRRAWMELATLKKRVGDAGERRNELIDEVNMKSDLIMEYESDRKSFRKSLRLSFKAARDKIGSGTRRVFRRDRETTSS</sequence>
<comment type="caution">
    <text evidence="4">The sequence shown here is derived from an EMBL/GenBank/DDBJ whole genome shotgun (WGS) entry which is preliminary data.</text>
</comment>
<evidence type="ECO:0000313" key="5">
    <source>
        <dbReference type="Proteomes" id="UP001516023"/>
    </source>
</evidence>
<organism evidence="4 5">
    <name type="scientific">Cyclotella cryptica</name>
    <dbReference type="NCBI Taxonomy" id="29204"/>
    <lineage>
        <taxon>Eukaryota</taxon>
        <taxon>Sar</taxon>
        <taxon>Stramenopiles</taxon>
        <taxon>Ochrophyta</taxon>
        <taxon>Bacillariophyta</taxon>
        <taxon>Coscinodiscophyceae</taxon>
        <taxon>Thalassiosirophycidae</taxon>
        <taxon>Stephanodiscales</taxon>
        <taxon>Stephanodiscaceae</taxon>
        <taxon>Cyclotella</taxon>
    </lineage>
</organism>
<evidence type="ECO:0000256" key="3">
    <source>
        <dbReference type="SAM" id="SignalP"/>
    </source>
</evidence>
<feature type="coiled-coil region" evidence="1">
    <location>
        <begin position="522"/>
        <end position="625"/>
    </location>
</feature>
<proteinExistence type="predicted"/>
<dbReference type="AlphaFoldDB" id="A0ABD3P0M2"/>
<dbReference type="EMBL" id="JABMIG020000363">
    <property type="protein sequence ID" value="KAL3780060.1"/>
    <property type="molecule type" value="Genomic_DNA"/>
</dbReference>
<feature type="signal peptide" evidence="3">
    <location>
        <begin position="1"/>
        <end position="23"/>
    </location>
</feature>
<name>A0ABD3P0M2_9STRA</name>
<feature type="chain" id="PRO_5044872228" evidence="3">
    <location>
        <begin position="24"/>
        <end position="675"/>
    </location>
</feature>
<evidence type="ECO:0000256" key="1">
    <source>
        <dbReference type="SAM" id="Coils"/>
    </source>
</evidence>
<feature type="coiled-coil region" evidence="1">
    <location>
        <begin position="302"/>
        <end position="386"/>
    </location>
</feature>